<dbReference type="GO" id="GO:0004930">
    <property type="term" value="F:G protein-coupled receptor activity"/>
    <property type="evidence" value="ECO:0007669"/>
    <property type="project" value="UniProtKB-KW"/>
</dbReference>
<evidence type="ECO:0000256" key="7">
    <source>
        <dbReference type="ARBA" id="ARBA00023170"/>
    </source>
</evidence>
<protein>
    <submittedName>
        <fullName evidence="9">Uncharacterized protein</fullName>
    </submittedName>
</protein>
<proteinExistence type="predicted"/>
<dbReference type="PROSITE" id="PS50262">
    <property type="entry name" value="G_PROTEIN_RECEP_F1_2"/>
    <property type="match status" value="1"/>
</dbReference>
<keyword evidence="10" id="KW-1185">Reference proteome</keyword>
<evidence type="ECO:0000313" key="9">
    <source>
        <dbReference type="EMBL" id="CAH1795877.1"/>
    </source>
</evidence>
<keyword evidence="5" id="KW-0297">G-protein coupled receptor</keyword>
<dbReference type="PANTHER" id="PTHR24249">
    <property type="entry name" value="HISTAMINE RECEPTOR-RELATED G-PROTEIN COUPLED RECEPTOR"/>
    <property type="match status" value="1"/>
</dbReference>
<comment type="subcellular location">
    <subcellularLocation>
        <location evidence="1">Cell membrane</location>
        <topology evidence="1">Multi-pass membrane protein</topology>
    </subcellularLocation>
</comment>
<organism evidence="9 10">
    <name type="scientific">Owenia fusiformis</name>
    <name type="common">Polychaete worm</name>
    <dbReference type="NCBI Taxonomy" id="6347"/>
    <lineage>
        <taxon>Eukaryota</taxon>
        <taxon>Metazoa</taxon>
        <taxon>Spiralia</taxon>
        <taxon>Lophotrochozoa</taxon>
        <taxon>Annelida</taxon>
        <taxon>Polychaeta</taxon>
        <taxon>Sedentaria</taxon>
        <taxon>Canalipalpata</taxon>
        <taxon>Sabellida</taxon>
        <taxon>Oweniida</taxon>
        <taxon>Oweniidae</taxon>
        <taxon>Owenia</taxon>
    </lineage>
</organism>
<keyword evidence="4" id="KW-1133">Transmembrane helix</keyword>
<reference evidence="9" key="1">
    <citation type="submission" date="2022-03" db="EMBL/GenBank/DDBJ databases">
        <authorList>
            <person name="Martin C."/>
        </authorList>
    </citation>
    <scope>NUCLEOTIDE SEQUENCE</scope>
</reference>
<evidence type="ECO:0000256" key="6">
    <source>
        <dbReference type="ARBA" id="ARBA00023136"/>
    </source>
</evidence>
<dbReference type="InterPro" id="IPR000276">
    <property type="entry name" value="GPCR_Rhodpsn"/>
</dbReference>
<keyword evidence="6" id="KW-0472">Membrane</keyword>
<gene>
    <name evidence="9" type="ORF">OFUS_LOCUS20347</name>
</gene>
<dbReference type="Pfam" id="PF00001">
    <property type="entry name" value="7tm_1"/>
    <property type="match status" value="1"/>
</dbReference>
<keyword evidence="2" id="KW-1003">Cell membrane</keyword>
<evidence type="ECO:0000313" key="10">
    <source>
        <dbReference type="Proteomes" id="UP000749559"/>
    </source>
</evidence>
<accession>A0A8J1TVA6</accession>
<dbReference type="Gene3D" id="1.20.1070.10">
    <property type="entry name" value="Rhodopsin 7-helix transmembrane proteins"/>
    <property type="match status" value="1"/>
</dbReference>
<feature type="non-terminal residue" evidence="9">
    <location>
        <position position="146"/>
    </location>
</feature>
<dbReference type="InterPro" id="IPR017452">
    <property type="entry name" value="GPCR_Rhodpsn_7TM"/>
</dbReference>
<keyword evidence="7" id="KW-0675">Receptor</keyword>
<comment type="caution">
    <text evidence="9">The sequence shown here is derived from an EMBL/GenBank/DDBJ whole genome shotgun (WGS) entry which is preliminary data.</text>
</comment>
<evidence type="ECO:0000256" key="4">
    <source>
        <dbReference type="ARBA" id="ARBA00022989"/>
    </source>
</evidence>
<dbReference type="EMBL" id="CAIIXF020000010">
    <property type="protein sequence ID" value="CAH1795877.1"/>
    <property type="molecule type" value="Genomic_DNA"/>
</dbReference>
<evidence type="ECO:0000256" key="1">
    <source>
        <dbReference type="ARBA" id="ARBA00004651"/>
    </source>
</evidence>
<feature type="non-terminal residue" evidence="9">
    <location>
        <position position="1"/>
    </location>
</feature>
<dbReference type="InterPro" id="IPR050569">
    <property type="entry name" value="TAAR"/>
</dbReference>
<name>A0A8J1TVA6_OWEFU</name>
<evidence type="ECO:0000256" key="8">
    <source>
        <dbReference type="ARBA" id="ARBA00023224"/>
    </source>
</evidence>
<sequence>FEPPSLGLSFIFISFDILSVVTNIAILYVILRAKPLWNPSGHYMFLVALLDSTEGITSLGVVNQILIGKISELSCRIQAYLLIAVAYCRMWLFTCMSINRAIMLKYPLRYETLVTTFKTKIILLIVFGLCFLSTLPVLLEQHTYRD</sequence>
<dbReference type="PANTHER" id="PTHR24249:SF372">
    <property type="entry name" value="G-PROTEIN COUPLED RECEPTORS FAMILY 1 PROFILE DOMAIN-CONTAINING PROTEIN"/>
    <property type="match status" value="1"/>
</dbReference>
<evidence type="ECO:0000256" key="3">
    <source>
        <dbReference type="ARBA" id="ARBA00022692"/>
    </source>
</evidence>
<dbReference type="AlphaFoldDB" id="A0A8J1TVA6"/>
<evidence type="ECO:0000256" key="5">
    <source>
        <dbReference type="ARBA" id="ARBA00023040"/>
    </source>
</evidence>
<keyword evidence="8" id="KW-0807">Transducer</keyword>
<dbReference type="SUPFAM" id="SSF81321">
    <property type="entry name" value="Family A G protein-coupled receptor-like"/>
    <property type="match status" value="1"/>
</dbReference>
<dbReference type="Proteomes" id="UP000749559">
    <property type="component" value="Unassembled WGS sequence"/>
</dbReference>
<keyword evidence="3" id="KW-0812">Transmembrane</keyword>
<dbReference type="CDD" id="cd00637">
    <property type="entry name" value="7tm_classA_rhodopsin-like"/>
    <property type="match status" value="1"/>
</dbReference>
<dbReference type="OrthoDB" id="9444602at2759"/>
<evidence type="ECO:0000256" key="2">
    <source>
        <dbReference type="ARBA" id="ARBA00022475"/>
    </source>
</evidence>
<dbReference type="GO" id="GO:0005886">
    <property type="term" value="C:plasma membrane"/>
    <property type="evidence" value="ECO:0007669"/>
    <property type="project" value="UniProtKB-SubCell"/>
</dbReference>